<sequence length="121" mass="14047">MKIKKINWISQEALEAEVVVTDGELEIMCFAQPLNYLEESELIEPIYCLNVSNLVKAEKSEYSIEKLDDYFAYRLIGKLIDKQYEKVKLGELLLELDNNLLPGDINEGDFISFCCQRLDIY</sequence>
<proteinExistence type="predicted"/>
<evidence type="ECO:0000313" key="2">
    <source>
        <dbReference type="Proteomes" id="UP000317944"/>
    </source>
</evidence>
<dbReference type="AlphaFoldDB" id="A0A544V130"/>
<gene>
    <name evidence="1" type="ORF">C7Y47_01960</name>
</gene>
<evidence type="ECO:0000313" key="1">
    <source>
        <dbReference type="EMBL" id="TQR39814.1"/>
    </source>
</evidence>
<dbReference type="EMBL" id="SADV01000001">
    <property type="protein sequence ID" value="TQR39814.1"/>
    <property type="molecule type" value="Genomic_DNA"/>
</dbReference>
<comment type="caution">
    <text evidence="1">The sequence shown here is derived from an EMBL/GenBank/DDBJ whole genome shotgun (WGS) entry which is preliminary data.</text>
</comment>
<reference evidence="1 2" key="1">
    <citation type="submission" date="2018-03" db="EMBL/GenBank/DDBJ databases">
        <title>Aerobic endospore-forming bacteria genome sequencing and assembly.</title>
        <authorList>
            <person name="Cavalcante D.A."/>
            <person name="Driks A."/>
            <person name="Putonti C."/>
            <person name="De-Souza M.T."/>
        </authorList>
    </citation>
    <scope>NUCLEOTIDE SEQUENCE [LARGE SCALE GENOMIC DNA]</scope>
    <source>
        <strain evidence="1 2">SDF0037</strain>
    </source>
</reference>
<dbReference type="RefSeq" id="WP_142507218.1">
    <property type="nucleotide sequence ID" value="NZ_SADV01000001.1"/>
</dbReference>
<accession>A0A544V130</accession>
<protein>
    <submittedName>
        <fullName evidence="1">Uncharacterized protein</fullName>
    </submittedName>
</protein>
<dbReference type="Proteomes" id="UP000317944">
    <property type="component" value="Unassembled WGS sequence"/>
</dbReference>
<organism evidence="1 2">
    <name type="scientific">Lysinibacillus sphaericus</name>
    <name type="common">Bacillus sphaericus</name>
    <dbReference type="NCBI Taxonomy" id="1421"/>
    <lineage>
        <taxon>Bacteria</taxon>
        <taxon>Bacillati</taxon>
        <taxon>Bacillota</taxon>
        <taxon>Bacilli</taxon>
        <taxon>Bacillales</taxon>
        <taxon>Bacillaceae</taxon>
        <taxon>Lysinibacillus</taxon>
    </lineage>
</organism>
<name>A0A544V130_LYSSH</name>
<dbReference type="OrthoDB" id="7007761at2"/>